<evidence type="ECO:0000313" key="4">
    <source>
        <dbReference type="EMBL" id="QQU45629.1"/>
    </source>
</evidence>
<dbReference type="GeneID" id="31410482"/>
<dbReference type="AlphaFoldDB" id="A0A0E1NNB7"/>
<evidence type="ECO:0000313" key="6">
    <source>
        <dbReference type="Proteomes" id="UP000048841"/>
    </source>
</evidence>
<dbReference type="PATRIC" id="fig|630.129.peg.587"/>
<proteinExistence type="predicted"/>
<dbReference type="EMBL" id="CP068146">
    <property type="protein sequence ID" value="QQU45629.1"/>
    <property type="molecule type" value="Genomic_DNA"/>
</dbReference>
<keyword evidence="2" id="KW-0560">Oxidoreductase</keyword>
<reference evidence="2 6" key="1">
    <citation type="submission" date="2015-03" db="EMBL/GenBank/DDBJ databases">
        <authorList>
            <person name="Murphy D."/>
        </authorList>
    </citation>
    <scope>NUCLEOTIDE SEQUENCE [LARGE SCALE GENOMIC DNA]</scope>
    <source>
        <strain evidence="2 6">IP26249</strain>
    </source>
</reference>
<sequence length="101" mass="11613">MITVFAEIKVKPGRRQAVLNAIEKLIPAVLAEEGCGGYVPMIDVPTQLDWQKNSPDSIFMLEKWQSVHHLELHLQMEHMHQHREVIKDDVLDVNIHILDNA</sequence>
<dbReference type="SUPFAM" id="SSF54909">
    <property type="entry name" value="Dimeric alpha+beta barrel"/>
    <property type="match status" value="1"/>
</dbReference>
<dbReference type="InterPro" id="IPR050744">
    <property type="entry name" value="AI-2_Isomerase_LsrG"/>
</dbReference>
<dbReference type="KEGG" id="yet:CH48_2261"/>
<evidence type="ECO:0000313" key="3">
    <source>
        <dbReference type="EMBL" id="CND84453.1"/>
    </source>
</evidence>
<evidence type="ECO:0000313" key="5">
    <source>
        <dbReference type="Proteomes" id="UP000041601"/>
    </source>
</evidence>
<dbReference type="PANTHER" id="PTHR33336:SF3">
    <property type="entry name" value="ABM DOMAIN-CONTAINING PROTEIN"/>
    <property type="match status" value="1"/>
</dbReference>
<dbReference type="Proteomes" id="UP000041601">
    <property type="component" value="Unassembled WGS sequence"/>
</dbReference>
<dbReference type="Gene3D" id="3.30.70.100">
    <property type="match status" value="1"/>
</dbReference>
<dbReference type="EC" id="1.-.-.-" evidence="2"/>
<gene>
    <name evidence="2" type="primary">ygiN</name>
    <name evidence="2" type="ORF">ERS137941_00617</name>
    <name evidence="3" type="ORF">ERS137959_02359</name>
    <name evidence="4" type="ORF">I6I39_11445</name>
</gene>
<reference evidence="4 7" key="3">
    <citation type="submission" date="2021-01" db="EMBL/GenBank/DDBJ databases">
        <title>FDA dAtabase for Regulatory Grade micrObial Sequences (FDA-ARGOS): Supporting development and validation of Infectious Disease Dx tests.</title>
        <authorList>
            <person name="Blissenbach B."/>
            <person name="Krut O."/>
            <person name="Tallon L."/>
            <person name="Sadzewicz L."/>
            <person name="Zhao X."/>
            <person name="Boylan J."/>
            <person name="Ott S."/>
            <person name="Bowen H."/>
            <person name="Vavikolanu K."/>
            <person name="Mehta A."/>
            <person name="Aluvathingal J."/>
            <person name="Nadendla S."/>
            <person name="Yan Y."/>
            <person name="Sichtig H."/>
        </authorList>
    </citation>
    <scope>NUCLEOTIDE SEQUENCE [LARGE SCALE GENOMIC DNA]</scope>
    <source>
        <strain evidence="4 7">FDAARGOS_1082</strain>
    </source>
</reference>
<dbReference type="EMBL" id="CPXJ01000026">
    <property type="protein sequence ID" value="CND84453.1"/>
    <property type="molecule type" value="Genomic_DNA"/>
</dbReference>
<evidence type="ECO:0000259" key="1">
    <source>
        <dbReference type="PROSITE" id="PS51725"/>
    </source>
</evidence>
<reference evidence="3 5" key="2">
    <citation type="submission" date="2015-03" db="EMBL/GenBank/DDBJ databases">
        <authorList>
            <consortium name="Pathogen Informatics"/>
            <person name="Murphy D."/>
        </authorList>
    </citation>
    <scope>NUCLEOTIDE SEQUENCE [LARGE SCALE GENOMIC DNA]</scope>
    <source>
        <strain evidence="3 5">IP05342</strain>
    </source>
</reference>
<dbReference type="GO" id="GO:0005829">
    <property type="term" value="C:cytosol"/>
    <property type="evidence" value="ECO:0007669"/>
    <property type="project" value="TreeGrafter"/>
</dbReference>
<feature type="domain" description="ABM" evidence="1">
    <location>
        <begin position="2"/>
        <end position="98"/>
    </location>
</feature>
<keyword evidence="4" id="KW-0503">Monooxygenase</keyword>
<dbReference type="PROSITE" id="PS51725">
    <property type="entry name" value="ABM"/>
    <property type="match status" value="1"/>
</dbReference>
<evidence type="ECO:0000313" key="7">
    <source>
        <dbReference type="Proteomes" id="UP000595309"/>
    </source>
</evidence>
<keyword evidence="5" id="KW-1185">Reference proteome</keyword>
<accession>A0A0E1NNB7</accession>
<dbReference type="Proteomes" id="UP000595309">
    <property type="component" value="Chromosome"/>
</dbReference>
<dbReference type="OMA" id="HLQTAHM"/>
<evidence type="ECO:0000313" key="2">
    <source>
        <dbReference type="EMBL" id="CFQ53813.1"/>
    </source>
</evidence>
<dbReference type="RefSeq" id="WP_005160770.1">
    <property type="nucleotide sequence ID" value="NZ_CAADJK010000001.1"/>
</dbReference>
<dbReference type="Proteomes" id="UP000048841">
    <property type="component" value="Unassembled WGS sequence"/>
</dbReference>
<dbReference type="Pfam" id="PF03992">
    <property type="entry name" value="ABM"/>
    <property type="match status" value="1"/>
</dbReference>
<organism evidence="2 6">
    <name type="scientific">Yersinia enterocolitica</name>
    <dbReference type="NCBI Taxonomy" id="630"/>
    <lineage>
        <taxon>Bacteria</taxon>
        <taxon>Pseudomonadati</taxon>
        <taxon>Pseudomonadota</taxon>
        <taxon>Gammaproteobacteria</taxon>
        <taxon>Enterobacterales</taxon>
        <taxon>Yersiniaceae</taxon>
        <taxon>Yersinia</taxon>
    </lineage>
</organism>
<dbReference type="InterPro" id="IPR011008">
    <property type="entry name" value="Dimeric_a/b-barrel"/>
</dbReference>
<protein>
    <submittedName>
        <fullName evidence="4">Antibiotic biosynthesis monooxygenase</fullName>
    </submittedName>
    <submittedName>
        <fullName evidence="2">Ygin protei involved in menadione metabolism</fullName>
        <ecNumber evidence="2">1.-.-.-</ecNumber>
    </submittedName>
</protein>
<dbReference type="KEGG" id="yew:CH47_4142"/>
<dbReference type="PANTHER" id="PTHR33336">
    <property type="entry name" value="QUINOL MONOOXYGENASE YGIN-RELATED"/>
    <property type="match status" value="1"/>
</dbReference>
<name>A0A0E1NNB7_YEREN</name>
<dbReference type="EMBL" id="CGBR01000002">
    <property type="protein sequence ID" value="CFQ53813.1"/>
    <property type="molecule type" value="Genomic_DNA"/>
</dbReference>
<dbReference type="InterPro" id="IPR007138">
    <property type="entry name" value="ABM_dom"/>
</dbReference>
<dbReference type="GO" id="GO:0004497">
    <property type="term" value="F:monooxygenase activity"/>
    <property type="evidence" value="ECO:0007669"/>
    <property type="project" value="UniProtKB-KW"/>
</dbReference>